<protein>
    <submittedName>
        <fullName evidence="2">Uncharacterized protein</fullName>
    </submittedName>
</protein>
<dbReference type="Proteomes" id="UP000239156">
    <property type="component" value="Unassembled WGS sequence"/>
</dbReference>
<dbReference type="AlphaFoldDB" id="A0A2S4W7K4"/>
<reference evidence="2" key="1">
    <citation type="submission" date="2017-12" db="EMBL/GenBank/DDBJ databases">
        <title>Gene loss provides genomic basis for host adaptation in cereal stripe rust fungi.</title>
        <authorList>
            <person name="Xia C."/>
        </authorList>
    </citation>
    <scope>NUCLEOTIDE SEQUENCE [LARGE SCALE GENOMIC DNA]</scope>
    <source>
        <strain evidence="2">93-210</strain>
    </source>
</reference>
<name>A0A2S4W7K4_9BASI</name>
<comment type="caution">
    <text evidence="2">The sequence shown here is derived from an EMBL/GenBank/DDBJ whole genome shotgun (WGS) entry which is preliminary data.</text>
</comment>
<accession>A0A2S4W7K4</accession>
<feature type="compositionally biased region" description="Polar residues" evidence="1">
    <location>
        <begin position="95"/>
        <end position="129"/>
    </location>
</feature>
<evidence type="ECO:0000313" key="3">
    <source>
        <dbReference type="Proteomes" id="UP000239156"/>
    </source>
</evidence>
<organism evidence="2 3">
    <name type="scientific">Puccinia striiformis</name>
    <dbReference type="NCBI Taxonomy" id="27350"/>
    <lineage>
        <taxon>Eukaryota</taxon>
        <taxon>Fungi</taxon>
        <taxon>Dikarya</taxon>
        <taxon>Basidiomycota</taxon>
        <taxon>Pucciniomycotina</taxon>
        <taxon>Pucciniomycetes</taxon>
        <taxon>Pucciniales</taxon>
        <taxon>Pucciniaceae</taxon>
        <taxon>Puccinia</taxon>
    </lineage>
</organism>
<proteinExistence type="predicted"/>
<evidence type="ECO:0000256" key="1">
    <source>
        <dbReference type="SAM" id="MobiDB-lite"/>
    </source>
</evidence>
<evidence type="ECO:0000313" key="2">
    <source>
        <dbReference type="EMBL" id="POW17740.1"/>
    </source>
</evidence>
<gene>
    <name evidence="2" type="ORF">PSTT_00408</name>
</gene>
<sequence length="129" mass="14455">MTPLSAAARSQKKRRAIQLSEQQKLHEEILALQDEEILFNEQTNELARFLQDNNDNGDEDDEEITMCQSLWPIVAVREEVVGLKKRRKNPGGGSSRATDCQSSIRQTYPESLSADSFQEAAASTTDKLS</sequence>
<keyword evidence="3" id="KW-1185">Reference proteome</keyword>
<dbReference type="EMBL" id="PKSL01000002">
    <property type="protein sequence ID" value="POW17740.1"/>
    <property type="molecule type" value="Genomic_DNA"/>
</dbReference>
<dbReference type="VEuPathDB" id="FungiDB:PSTT_00408"/>
<feature type="region of interest" description="Disordered" evidence="1">
    <location>
        <begin position="83"/>
        <end position="129"/>
    </location>
</feature>
<dbReference type="VEuPathDB" id="FungiDB:PSHT_05996"/>